<dbReference type="EC" id="1.1.1.36" evidence="3"/>
<feature type="domain" description="Ketoreductase" evidence="2">
    <location>
        <begin position="8"/>
        <end position="193"/>
    </location>
</feature>
<evidence type="ECO:0000259" key="2">
    <source>
        <dbReference type="SMART" id="SM00822"/>
    </source>
</evidence>
<dbReference type="GO" id="GO:0018454">
    <property type="term" value="F:acetoacetyl-CoA reductase activity"/>
    <property type="evidence" value="ECO:0007669"/>
    <property type="project" value="UniProtKB-EC"/>
</dbReference>
<dbReference type="PANTHER" id="PTHR42879:SF2">
    <property type="entry name" value="3-OXOACYL-[ACYL-CARRIER-PROTEIN] REDUCTASE FABG"/>
    <property type="match status" value="1"/>
</dbReference>
<organism evidence="3 4">
    <name type="scientific">Pseudofulvibacter geojedonensis</name>
    <dbReference type="NCBI Taxonomy" id="1123758"/>
    <lineage>
        <taxon>Bacteria</taxon>
        <taxon>Pseudomonadati</taxon>
        <taxon>Bacteroidota</taxon>
        <taxon>Flavobacteriia</taxon>
        <taxon>Flavobacteriales</taxon>
        <taxon>Flavobacteriaceae</taxon>
        <taxon>Pseudofulvibacter</taxon>
    </lineage>
</organism>
<dbReference type="InterPro" id="IPR020904">
    <property type="entry name" value="Sc_DH/Rdtase_CS"/>
</dbReference>
<proteinExistence type="inferred from homology"/>
<accession>A0ABW3I0N9</accession>
<dbReference type="InterPro" id="IPR036291">
    <property type="entry name" value="NAD(P)-bd_dom_sf"/>
</dbReference>
<dbReference type="PANTHER" id="PTHR42879">
    <property type="entry name" value="3-OXOACYL-(ACYL-CARRIER-PROTEIN) REDUCTASE"/>
    <property type="match status" value="1"/>
</dbReference>
<dbReference type="NCBIfam" id="NF009464">
    <property type="entry name" value="PRK12824.1"/>
    <property type="match status" value="1"/>
</dbReference>
<dbReference type="InterPro" id="IPR057326">
    <property type="entry name" value="KR_dom"/>
</dbReference>
<dbReference type="InterPro" id="IPR050259">
    <property type="entry name" value="SDR"/>
</dbReference>
<comment type="caution">
    <text evidence="3">The sequence shown here is derived from an EMBL/GenBank/DDBJ whole genome shotgun (WGS) entry which is preliminary data.</text>
</comment>
<dbReference type="Gene3D" id="3.40.50.720">
    <property type="entry name" value="NAD(P)-binding Rossmann-like Domain"/>
    <property type="match status" value="1"/>
</dbReference>
<dbReference type="Proteomes" id="UP001596997">
    <property type="component" value="Unassembled WGS sequence"/>
</dbReference>
<dbReference type="PRINTS" id="PR00081">
    <property type="entry name" value="GDHRDH"/>
</dbReference>
<dbReference type="InterPro" id="IPR002347">
    <property type="entry name" value="SDR_fam"/>
</dbReference>
<dbReference type="PRINTS" id="PR00080">
    <property type="entry name" value="SDRFAMILY"/>
</dbReference>
<reference evidence="4" key="1">
    <citation type="journal article" date="2019" name="Int. J. Syst. Evol. Microbiol.">
        <title>The Global Catalogue of Microorganisms (GCM) 10K type strain sequencing project: providing services to taxonomists for standard genome sequencing and annotation.</title>
        <authorList>
            <consortium name="The Broad Institute Genomics Platform"/>
            <consortium name="The Broad Institute Genome Sequencing Center for Infectious Disease"/>
            <person name="Wu L."/>
            <person name="Ma J."/>
        </authorList>
    </citation>
    <scope>NUCLEOTIDE SEQUENCE [LARGE SCALE GENOMIC DNA]</scope>
    <source>
        <strain evidence="4">CCUG 62114</strain>
    </source>
</reference>
<dbReference type="Pfam" id="PF13561">
    <property type="entry name" value="adh_short_C2"/>
    <property type="match status" value="1"/>
</dbReference>
<keyword evidence="4" id="KW-1185">Reference proteome</keyword>
<gene>
    <name evidence="3" type="ORF">ACFQ1O_03565</name>
</gene>
<name>A0ABW3I0N9_9FLAO</name>
<dbReference type="NCBIfam" id="NF009466">
    <property type="entry name" value="PRK12826.1-2"/>
    <property type="match status" value="1"/>
</dbReference>
<evidence type="ECO:0000313" key="4">
    <source>
        <dbReference type="Proteomes" id="UP001596997"/>
    </source>
</evidence>
<evidence type="ECO:0000313" key="3">
    <source>
        <dbReference type="EMBL" id="MFD0963080.1"/>
    </source>
</evidence>
<dbReference type="SMART" id="SM00822">
    <property type="entry name" value="PKS_KR"/>
    <property type="match status" value="1"/>
</dbReference>
<dbReference type="PROSITE" id="PS00061">
    <property type="entry name" value="ADH_SHORT"/>
    <property type="match status" value="1"/>
</dbReference>
<dbReference type="SUPFAM" id="SSF51735">
    <property type="entry name" value="NAD(P)-binding Rossmann-fold domains"/>
    <property type="match status" value="1"/>
</dbReference>
<comment type="similarity">
    <text evidence="1">Belongs to the short-chain dehydrogenases/reductases (SDR) family.</text>
</comment>
<protein>
    <submittedName>
        <fullName evidence="3">3-oxoacyl-ACP reductase</fullName>
        <ecNumber evidence="3">1.1.1.36</ecNumber>
    </submittedName>
</protein>
<sequence length="249" mass="26930">MKNDLTNKLFLITGGSKGIGKAIVEKFYESGAKVAFTYNSNQESAEEIISTLGNDTSRVKCYKLDVKNYNEIEQLIPQIEEDMGEIYGLVNNAGITKDGAFFRMQPEDWSDVIDTNLNGVFNMTKAFGNKVIRRGEGKIINISSVSGLKGSQGQANYASSKAAIISLTKTLAREFASFGVQVNAVAPGFIATEMVDAMPEPAKKKINSMVPMKRMGESEEVAEAVEFLASPSSNYITGHTLVIDGGLTA</sequence>
<keyword evidence="3" id="KW-0560">Oxidoreductase</keyword>
<evidence type="ECO:0000256" key="1">
    <source>
        <dbReference type="ARBA" id="ARBA00006484"/>
    </source>
</evidence>
<dbReference type="EMBL" id="JBHTJM010000003">
    <property type="protein sequence ID" value="MFD0963080.1"/>
    <property type="molecule type" value="Genomic_DNA"/>
</dbReference>
<dbReference type="RefSeq" id="WP_377713420.1">
    <property type="nucleotide sequence ID" value="NZ_JBHTJM010000003.1"/>
</dbReference>